<protein>
    <submittedName>
        <fullName evidence="7">Dehydrogenase</fullName>
    </submittedName>
</protein>
<comment type="similarity">
    <text evidence="2">Belongs to the GMC oxidoreductase family.</text>
</comment>
<dbReference type="Gene3D" id="3.50.50.60">
    <property type="entry name" value="FAD/NAD(P)-binding domain"/>
    <property type="match status" value="1"/>
</dbReference>
<keyword evidence="8" id="KW-1185">Reference proteome</keyword>
<organism evidence="7 8">
    <name type="scientific">Pseudonocardia sulfidoxydans NBRC 16205</name>
    <dbReference type="NCBI Taxonomy" id="1223511"/>
    <lineage>
        <taxon>Bacteria</taxon>
        <taxon>Bacillati</taxon>
        <taxon>Actinomycetota</taxon>
        <taxon>Actinomycetes</taxon>
        <taxon>Pseudonocardiales</taxon>
        <taxon>Pseudonocardiaceae</taxon>
        <taxon>Pseudonocardia</taxon>
    </lineage>
</organism>
<keyword evidence="3" id="KW-0285">Flavoprotein</keyword>
<dbReference type="GO" id="GO:0050660">
    <property type="term" value="F:flavin adenine dinucleotide binding"/>
    <property type="evidence" value="ECO:0007669"/>
    <property type="project" value="InterPro"/>
</dbReference>
<dbReference type="InterPro" id="IPR036188">
    <property type="entry name" value="FAD/NAD-bd_sf"/>
</dbReference>
<dbReference type="RefSeq" id="WP_147111369.1">
    <property type="nucleotide sequence ID" value="NZ_BJVJ01000051.1"/>
</dbReference>
<dbReference type="SUPFAM" id="SSF51905">
    <property type="entry name" value="FAD/NAD(P)-binding domain"/>
    <property type="match status" value="1"/>
</dbReference>
<dbReference type="PROSITE" id="PS00624">
    <property type="entry name" value="GMC_OXRED_2"/>
    <property type="match status" value="1"/>
</dbReference>
<feature type="binding site" evidence="5">
    <location>
        <position position="223"/>
    </location>
    <ligand>
        <name>FAD</name>
        <dbReference type="ChEBI" id="CHEBI:57692"/>
    </ligand>
</feature>
<dbReference type="OrthoDB" id="3659813at2"/>
<evidence type="ECO:0000313" key="7">
    <source>
        <dbReference type="EMBL" id="GEL25345.1"/>
    </source>
</evidence>
<dbReference type="AlphaFoldDB" id="A0A511DKN5"/>
<dbReference type="InterPro" id="IPR012132">
    <property type="entry name" value="GMC_OxRdtase"/>
</dbReference>
<comment type="cofactor">
    <cofactor evidence="1 5">
        <name>FAD</name>
        <dbReference type="ChEBI" id="CHEBI:57692"/>
    </cofactor>
</comment>
<evidence type="ECO:0000256" key="4">
    <source>
        <dbReference type="ARBA" id="ARBA00022827"/>
    </source>
</evidence>
<evidence type="ECO:0000256" key="5">
    <source>
        <dbReference type="PIRSR" id="PIRSR000137-2"/>
    </source>
</evidence>
<dbReference type="SUPFAM" id="SSF54373">
    <property type="entry name" value="FAD-linked reductases, C-terminal domain"/>
    <property type="match status" value="1"/>
</dbReference>
<comment type="caution">
    <text evidence="7">The sequence shown here is derived from an EMBL/GenBank/DDBJ whole genome shotgun (WGS) entry which is preliminary data.</text>
</comment>
<sequence>MADRYDDVIVGAGSSGAALAARLSEDPTRRVLLIEAGPDYTDDEVPAEVKLGTSPLMTGSHDWGYQADAGTAGRSIAYFRGKVTGGSSAINTAIALRGTPADFENWVGFGLPLWSWEDVLPFYIALEDDPEGEGPDHGKDGPIPIRRNTFGPLRPVQKAFAEACNELGFPTVDDLNSGDLDPRGSVGKLPMNVVDDVRMSTALTYLSTARSRANLTVLADRTVDRVLIENGTATGVVVRKGGVEERYDAGRVTLSAGAFGTPAILMRSGIGPRATLSALGIEVVADLAGVGENLMDHPTSALALAPKPGVCNAADPLVQMMLRYTSSGSSDVDDMQLYFLSNVDLGGGWSTEAGEMAGASLAPVLNPGLQKPRSRGRVTITSADPDAAPSIELRFLSEEEDRRKLIEGVRMSAKLAATTPIASLIDGLVGLTPEALESDAAVGEYLEATVTTILHASGTARMGRADDPKAVVDERFGVHGVANLRVVDASVMPEIVRANTNLTCIMLAERAATF</sequence>
<dbReference type="EMBL" id="BJVJ01000051">
    <property type="protein sequence ID" value="GEL25345.1"/>
    <property type="molecule type" value="Genomic_DNA"/>
</dbReference>
<feature type="domain" description="Glucose-methanol-choline oxidoreductase N-terminal" evidence="6">
    <location>
        <begin position="257"/>
        <end position="271"/>
    </location>
</feature>
<proteinExistence type="inferred from homology"/>
<reference evidence="7 8" key="1">
    <citation type="submission" date="2019-07" db="EMBL/GenBank/DDBJ databases">
        <title>Whole genome shotgun sequence of Pseudonocardia sulfidoxydans NBRC 16205.</title>
        <authorList>
            <person name="Hosoyama A."/>
            <person name="Uohara A."/>
            <person name="Ohji S."/>
            <person name="Ichikawa N."/>
        </authorList>
    </citation>
    <scope>NUCLEOTIDE SEQUENCE [LARGE SCALE GENOMIC DNA]</scope>
    <source>
        <strain evidence="7 8">NBRC 16205</strain>
    </source>
</reference>
<dbReference type="PANTHER" id="PTHR11552">
    <property type="entry name" value="GLUCOSE-METHANOL-CHOLINE GMC OXIDOREDUCTASE"/>
    <property type="match status" value="1"/>
</dbReference>
<dbReference type="InterPro" id="IPR007867">
    <property type="entry name" value="GMC_OxRtase_C"/>
</dbReference>
<feature type="binding site" evidence="5">
    <location>
        <position position="83"/>
    </location>
    <ligand>
        <name>FAD</name>
        <dbReference type="ChEBI" id="CHEBI:57692"/>
    </ligand>
</feature>
<evidence type="ECO:0000256" key="3">
    <source>
        <dbReference type="ARBA" id="ARBA00022630"/>
    </source>
</evidence>
<dbReference type="PIRSF" id="PIRSF000137">
    <property type="entry name" value="Alcohol_oxidase"/>
    <property type="match status" value="1"/>
</dbReference>
<dbReference type="GO" id="GO:0016614">
    <property type="term" value="F:oxidoreductase activity, acting on CH-OH group of donors"/>
    <property type="evidence" value="ECO:0007669"/>
    <property type="project" value="InterPro"/>
</dbReference>
<evidence type="ECO:0000256" key="2">
    <source>
        <dbReference type="ARBA" id="ARBA00010790"/>
    </source>
</evidence>
<dbReference type="InterPro" id="IPR000172">
    <property type="entry name" value="GMC_OxRdtase_N"/>
</dbReference>
<dbReference type="Gene3D" id="3.30.410.40">
    <property type="match status" value="1"/>
</dbReference>
<evidence type="ECO:0000313" key="8">
    <source>
        <dbReference type="Proteomes" id="UP000321685"/>
    </source>
</evidence>
<keyword evidence="4 5" id="KW-0274">FAD</keyword>
<dbReference type="Pfam" id="PF00732">
    <property type="entry name" value="GMC_oxred_N"/>
    <property type="match status" value="1"/>
</dbReference>
<evidence type="ECO:0000259" key="6">
    <source>
        <dbReference type="PROSITE" id="PS00624"/>
    </source>
</evidence>
<gene>
    <name evidence="7" type="ORF">PSU4_42990</name>
</gene>
<accession>A0A511DKN5</accession>
<dbReference type="PANTHER" id="PTHR11552:SF147">
    <property type="entry name" value="CHOLINE DEHYDROGENASE, MITOCHONDRIAL"/>
    <property type="match status" value="1"/>
</dbReference>
<dbReference type="Proteomes" id="UP000321685">
    <property type="component" value="Unassembled WGS sequence"/>
</dbReference>
<dbReference type="Pfam" id="PF05199">
    <property type="entry name" value="GMC_oxred_C"/>
    <property type="match status" value="1"/>
</dbReference>
<name>A0A511DKN5_9PSEU</name>
<evidence type="ECO:0000256" key="1">
    <source>
        <dbReference type="ARBA" id="ARBA00001974"/>
    </source>
</evidence>